<keyword evidence="5" id="KW-1185">Reference proteome</keyword>
<feature type="domain" description="ATP-grasp" evidence="2">
    <location>
        <begin position="75"/>
        <end position="320"/>
    </location>
</feature>
<dbReference type="GO" id="GO:0005524">
    <property type="term" value="F:ATP binding"/>
    <property type="evidence" value="ECO:0007669"/>
    <property type="project" value="UniProtKB-UniRule"/>
</dbReference>
<dbReference type="GO" id="GO:0016874">
    <property type="term" value="F:ligase activity"/>
    <property type="evidence" value="ECO:0007669"/>
    <property type="project" value="UniProtKB-KW"/>
</dbReference>
<evidence type="ECO:0000313" key="4">
    <source>
        <dbReference type="EMBL" id="KAH0572920.1"/>
    </source>
</evidence>
<dbReference type="EMBL" id="KI546146">
    <property type="protein sequence ID" value="EST43088.1"/>
    <property type="molecule type" value="Genomic_DNA"/>
</dbReference>
<dbReference type="PANTHER" id="PTHR46069">
    <property type="entry name" value="TUBULIN TYROSINE LIGASE"/>
    <property type="match status" value="1"/>
</dbReference>
<gene>
    <name evidence="3" type="ORF">SS50377_17245</name>
    <name evidence="4" type="ORF">SS50377_25035</name>
</gene>
<dbReference type="PROSITE" id="PS50975">
    <property type="entry name" value="ATP_GRASP"/>
    <property type="match status" value="1"/>
</dbReference>
<keyword evidence="3" id="KW-0436">Ligase</keyword>
<evidence type="ECO:0000256" key="1">
    <source>
        <dbReference type="PROSITE-ProRule" id="PRU00409"/>
    </source>
</evidence>
<dbReference type="PROSITE" id="PS51221">
    <property type="entry name" value="TTL"/>
    <property type="match status" value="1"/>
</dbReference>
<organism evidence="3">
    <name type="scientific">Spironucleus salmonicida</name>
    <dbReference type="NCBI Taxonomy" id="348837"/>
    <lineage>
        <taxon>Eukaryota</taxon>
        <taxon>Metamonada</taxon>
        <taxon>Diplomonadida</taxon>
        <taxon>Hexamitidae</taxon>
        <taxon>Hexamitinae</taxon>
        <taxon>Spironucleus</taxon>
    </lineage>
</organism>
<dbReference type="VEuPathDB" id="GiardiaDB:SS50377_25035"/>
<dbReference type="Pfam" id="PF03133">
    <property type="entry name" value="TTL"/>
    <property type="match status" value="1"/>
</dbReference>
<evidence type="ECO:0000313" key="5">
    <source>
        <dbReference type="Proteomes" id="UP000018208"/>
    </source>
</evidence>
<dbReference type="EMBL" id="AUWU02000005">
    <property type="protein sequence ID" value="KAH0572920.1"/>
    <property type="molecule type" value="Genomic_DNA"/>
</dbReference>
<proteinExistence type="predicted"/>
<dbReference type="SUPFAM" id="SSF56059">
    <property type="entry name" value="Glutathione synthetase ATP-binding domain-like"/>
    <property type="match status" value="1"/>
</dbReference>
<accession>V6LFL9</accession>
<name>V6LFL9_9EUKA</name>
<evidence type="ECO:0000313" key="3">
    <source>
        <dbReference type="EMBL" id="EST43088.1"/>
    </source>
</evidence>
<dbReference type="PANTHER" id="PTHR46069:SF1">
    <property type="entry name" value="CHROMOSOME UNDETERMINED SCAFFOLD_125, WHOLE GENOME SHOTGUN SEQUENCE"/>
    <property type="match status" value="1"/>
</dbReference>
<dbReference type="AlphaFoldDB" id="V6LFL9"/>
<dbReference type="Gene3D" id="3.30.470.20">
    <property type="entry name" value="ATP-grasp fold, B domain"/>
    <property type="match status" value="1"/>
</dbReference>
<dbReference type="InterPro" id="IPR011761">
    <property type="entry name" value="ATP-grasp"/>
</dbReference>
<reference evidence="3 4" key="1">
    <citation type="journal article" date="2014" name="PLoS Genet.">
        <title>The Genome of Spironucleus salmonicida Highlights a Fish Pathogen Adapted to Fluctuating Environments.</title>
        <authorList>
            <person name="Xu F."/>
            <person name="Jerlstrom-Hultqvist J."/>
            <person name="Einarsson E."/>
            <person name="Astvaldsson A."/>
            <person name="Svard S.G."/>
            <person name="Andersson J.O."/>
        </authorList>
    </citation>
    <scope>NUCLEOTIDE SEQUENCE</scope>
    <source>
        <strain evidence="4">ATCC 50377</strain>
    </source>
</reference>
<evidence type="ECO:0000259" key="2">
    <source>
        <dbReference type="PROSITE" id="PS50975"/>
    </source>
</evidence>
<sequence>MSKIKKYILSINPGNNDEMIKQIILSRPFFQIDPSKPFNLHYQETTPKSFENSKFAVYNHLKHNIKYHSKWQIYSALYQKLGPKIFDFTQPTYLFDSFEKRKFIAYIYAQKVPILWIMKPVAYNRGRGIAVVKSLEEAEIHAKSLPCKFIIQEYIERPLLYQKRKFDLRVFALITSDGSGYIYDVGYGRTTSSEYDILGEDLASHLTNNALQKKSDNYNKFEEGNMIDFEQIEEICDGRFQSEVWPKIKTIMTTILKTISDISGSLINCWELLGLDFMLDDTLKPIFIEANMNPDMKLQSPVSWSILPFLIDDLMQICIDQKFEIGLEVRQQIKKKLEEKRQIGEIFKPKTVQEWRDCSDKKIEGLRWDILNGGLAVMRENGFKQVMTKWK</sequence>
<reference evidence="4" key="2">
    <citation type="submission" date="2020-12" db="EMBL/GenBank/DDBJ databases">
        <title>New Spironucleus salmonicida genome in near-complete chromosomes.</title>
        <authorList>
            <person name="Xu F."/>
            <person name="Kurt Z."/>
            <person name="Jimenez-Gonzalez A."/>
            <person name="Astvaldsson A."/>
            <person name="Andersson J.O."/>
            <person name="Svard S.G."/>
        </authorList>
    </citation>
    <scope>NUCLEOTIDE SEQUENCE</scope>
    <source>
        <strain evidence="4">ATCC 50377</strain>
    </source>
</reference>
<protein>
    <submittedName>
        <fullName evidence="3">Tubulin tyrosine ligase</fullName>
    </submittedName>
</protein>
<dbReference type="GO" id="GO:0046872">
    <property type="term" value="F:metal ion binding"/>
    <property type="evidence" value="ECO:0007669"/>
    <property type="project" value="InterPro"/>
</dbReference>
<dbReference type="Proteomes" id="UP000018208">
    <property type="component" value="Unassembled WGS sequence"/>
</dbReference>
<keyword evidence="1" id="KW-0067">ATP-binding</keyword>
<dbReference type="OrthoDB" id="202825at2759"/>
<keyword evidence="1" id="KW-0547">Nucleotide-binding</keyword>
<dbReference type="InterPro" id="IPR004344">
    <property type="entry name" value="TTL/TTLL_fam"/>
</dbReference>